<gene>
    <name evidence="2" type="ORF">KHZ90_04265</name>
</gene>
<evidence type="ECO:0000313" key="2">
    <source>
        <dbReference type="EMBL" id="MBS4892974.1"/>
    </source>
</evidence>
<name>A0A413EDJ9_VEIPA</name>
<sequence>MKLRLFAATLAVMALGTTSIMAEGLQKTPDIPLSIVESQKDSASILPEQYKSYATKMNTVVKDYKNGYMFSIPWRVADGVMLDMDVRSESEHIQGYSFNLAGPTQEDSYTVSFTKRNNTPQEGISQKEWNTTWYGVPIKGMSNEEYLNIWRQHSNNFEHNDIVGGFFAKKGAVSARWDKSTPKSYADMTSTEPVQSVFEAEFIMEKDPTHRYNLSSTYAPVRAEFMELGLMEHTIPSFELINKRGSNAIKGVKKILTGTSDISVAEGIKFAYPKGFTRLNEKGKIAFTKHNIRLDIESFTIPVQAVSSGMPTMMAKQMLGDYYLKQLVDVNKATITRYETHIIDGNVMFYLAGHMKNPNTSDTSVAEPVSFGATIILGNEGNVAVARMIGPSTSNLATQELIDILDGFKLTTTLNTNQSSQVL</sequence>
<dbReference type="Proteomes" id="UP000778864">
    <property type="component" value="Unassembled WGS sequence"/>
</dbReference>
<comment type="caution">
    <text evidence="2">The sequence shown here is derived from an EMBL/GenBank/DDBJ whole genome shotgun (WGS) entry which is preliminary data.</text>
</comment>
<dbReference type="AlphaFoldDB" id="A0A413EDJ9"/>
<accession>A0A413EDJ9</accession>
<reference evidence="2" key="1">
    <citation type="submission" date="2021-02" db="EMBL/GenBank/DDBJ databases">
        <title>Infant gut strain persistence is associated with maternal origin, phylogeny, and functional potential including surface adhesion and iron acquisition.</title>
        <authorList>
            <person name="Lou Y.C."/>
        </authorList>
    </citation>
    <scope>NUCLEOTIDE SEQUENCE</scope>
    <source>
        <strain evidence="2">L3_108_031G1_dasL3_108_031G1_concoct_20</strain>
    </source>
</reference>
<proteinExistence type="predicted"/>
<evidence type="ECO:0000256" key="1">
    <source>
        <dbReference type="SAM" id="SignalP"/>
    </source>
</evidence>
<dbReference type="RefSeq" id="WP_004697729.1">
    <property type="nucleotide sequence ID" value="NZ_CAJJJA010000004.1"/>
</dbReference>
<feature type="signal peptide" evidence="1">
    <location>
        <begin position="1"/>
        <end position="22"/>
    </location>
</feature>
<keyword evidence="1" id="KW-0732">Signal</keyword>
<evidence type="ECO:0000313" key="3">
    <source>
        <dbReference type="Proteomes" id="UP000778864"/>
    </source>
</evidence>
<dbReference type="EMBL" id="JAGZMU010000002">
    <property type="protein sequence ID" value="MBS4892974.1"/>
    <property type="molecule type" value="Genomic_DNA"/>
</dbReference>
<feature type="chain" id="PRO_5041165678" evidence="1">
    <location>
        <begin position="23"/>
        <end position="423"/>
    </location>
</feature>
<organism evidence="2 3">
    <name type="scientific">Veillonella parvula</name>
    <name type="common">Staphylococcus parvulus</name>
    <dbReference type="NCBI Taxonomy" id="29466"/>
    <lineage>
        <taxon>Bacteria</taxon>
        <taxon>Bacillati</taxon>
        <taxon>Bacillota</taxon>
        <taxon>Negativicutes</taxon>
        <taxon>Veillonellales</taxon>
        <taxon>Veillonellaceae</taxon>
        <taxon>Veillonella</taxon>
    </lineage>
</organism>
<protein>
    <submittedName>
        <fullName evidence="2">Uncharacterized protein</fullName>
    </submittedName>
</protein>